<dbReference type="PANTHER" id="PTHR42776:SF27">
    <property type="entry name" value="DIPEPTIDYL PEPTIDASE FAMILY MEMBER 6"/>
    <property type="match status" value="1"/>
</dbReference>
<keyword evidence="8" id="KW-0645">Protease</keyword>
<evidence type="ECO:0000259" key="7">
    <source>
        <dbReference type="Pfam" id="PF00326"/>
    </source>
</evidence>
<dbReference type="Gene3D" id="3.40.50.1820">
    <property type="entry name" value="alpha/beta hydrolase"/>
    <property type="match status" value="1"/>
</dbReference>
<keyword evidence="3" id="KW-0007">Acetylation</keyword>
<evidence type="ECO:0000256" key="5">
    <source>
        <dbReference type="ARBA" id="ARBA00032596"/>
    </source>
</evidence>
<keyword evidence="8" id="KW-0031">Aminopeptidase</keyword>
<gene>
    <name evidence="8" type="ORF">DES47_102408</name>
</gene>
<protein>
    <recommendedName>
        <fullName evidence="5">Acyl-peptide hydrolase</fullName>
    </recommendedName>
    <alternativeName>
        <fullName evidence="4">Acylaminoacyl-peptidase</fullName>
    </alternativeName>
</protein>
<dbReference type="GO" id="GO:0006508">
    <property type="term" value="P:proteolysis"/>
    <property type="evidence" value="ECO:0007669"/>
    <property type="project" value="InterPro"/>
</dbReference>
<dbReference type="InParanoid" id="A0A4R6QPP5"/>
<dbReference type="InterPro" id="IPR029058">
    <property type="entry name" value="AB_hydrolase_fold"/>
</dbReference>
<dbReference type="SUPFAM" id="SSF53474">
    <property type="entry name" value="alpha/beta-Hydrolases"/>
    <property type="match status" value="1"/>
</dbReference>
<keyword evidence="9" id="KW-1185">Reference proteome</keyword>
<dbReference type="Gene3D" id="2.120.10.30">
    <property type="entry name" value="TolB, C-terminal domain"/>
    <property type="match status" value="2"/>
</dbReference>
<comment type="caution">
    <text evidence="8">The sequence shown here is derived from an EMBL/GenBank/DDBJ whole genome shotgun (WGS) entry which is preliminary data.</text>
</comment>
<dbReference type="Pfam" id="PF07676">
    <property type="entry name" value="PD40"/>
    <property type="match status" value="1"/>
</dbReference>
<dbReference type="InterPro" id="IPR001375">
    <property type="entry name" value="Peptidase_S9_cat"/>
</dbReference>
<dbReference type="InterPro" id="IPR011042">
    <property type="entry name" value="6-blade_b-propeller_TolB-like"/>
</dbReference>
<evidence type="ECO:0000313" key="8">
    <source>
        <dbReference type="EMBL" id="TDP72663.1"/>
    </source>
</evidence>
<keyword evidence="1" id="KW-0378">Hydrolase</keyword>
<evidence type="ECO:0000256" key="2">
    <source>
        <dbReference type="ARBA" id="ARBA00022825"/>
    </source>
</evidence>
<dbReference type="PROSITE" id="PS00708">
    <property type="entry name" value="PRO_ENDOPEP_SER"/>
    <property type="match status" value="1"/>
</dbReference>
<dbReference type="SUPFAM" id="SSF82171">
    <property type="entry name" value="DPP6 N-terminal domain-like"/>
    <property type="match status" value="1"/>
</dbReference>
<evidence type="ECO:0000256" key="1">
    <source>
        <dbReference type="ARBA" id="ARBA00022801"/>
    </source>
</evidence>
<reference evidence="8 9" key="1">
    <citation type="submission" date="2019-03" db="EMBL/GenBank/DDBJ databases">
        <title>Genomic Encyclopedia of Type Strains, Phase IV (KMG-IV): sequencing the most valuable type-strain genomes for metagenomic binning, comparative biology and taxonomic classification.</title>
        <authorList>
            <person name="Goeker M."/>
        </authorList>
    </citation>
    <scope>NUCLEOTIDE SEQUENCE [LARGE SCALE GENOMIC DNA]</scope>
    <source>
        <strain evidence="8 9">DSM 16998</strain>
    </source>
</reference>
<dbReference type="RefSeq" id="WP_133700115.1">
    <property type="nucleotide sequence ID" value="NZ_SNXS01000002.1"/>
</dbReference>
<keyword evidence="2" id="KW-0720">Serine protease</keyword>
<evidence type="ECO:0000256" key="4">
    <source>
        <dbReference type="ARBA" id="ARBA00032284"/>
    </source>
</evidence>
<organism evidence="8 9">
    <name type="scientific">Roseateles toxinivorans</name>
    <dbReference type="NCBI Taxonomy" id="270368"/>
    <lineage>
        <taxon>Bacteria</taxon>
        <taxon>Pseudomonadati</taxon>
        <taxon>Pseudomonadota</taxon>
        <taxon>Betaproteobacteria</taxon>
        <taxon>Burkholderiales</taxon>
        <taxon>Sphaerotilaceae</taxon>
        <taxon>Roseateles</taxon>
    </lineage>
</organism>
<dbReference type="EMBL" id="SNXS01000002">
    <property type="protein sequence ID" value="TDP72663.1"/>
    <property type="molecule type" value="Genomic_DNA"/>
</dbReference>
<dbReference type="InterPro" id="IPR011659">
    <property type="entry name" value="WD40"/>
</dbReference>
<evidence type="ECO:0000256" key="6">
    <source>
        <dbReference type="ARBA" id="ARBA00045885"/>
    </source>
</evidence>
<proteinExistence type="predicted"/>
<dbReference type="Pfam" id="PF00326">
    <property type="entry name" value="Peptidase_S9"/>
    <property type="match status" value="1"/>
</dbReference>
<evidence type="ECO:0000256" key="3">
    <source>
        <dbReference type="ARBA" id="ARBA00022990"/>
    </source>
</evidence>
<dbReference type="InterPro" id="IPR002471">
    <property type="entry name" value="Pept_S9_AS"/>
</dbReference>
<dbReference type="AlphaFoldDB" id="A0A4R6QPP5"/>
<dbReference type="Proteomes" id="UP000295361">
    <property type="component" value="Unassembled WGS sequence"/>
</dbReference>
<accession>A0A4R6QPP5</accession>
<dbReference type="OrthoDB" id="262125at2"/>
<sequence length="679" mass="75219">MTKIAAPPFPHALSADDLWAFDRIGPLALAPDGERTVCSVAHSSMEDNKSSSSLWLLPTRKRAPRRLTHCGDKDGQPAWSPAGEQIAFLARREQQGSKDDTAQLYLIAPDGGEAQRKSAFAPGIESFKWLADGRRIVFAAWVWPELKGAAAQAKAFKTFSERKESAYATSEAFYRHWDHNVPMGRVLHLLLLDTGSGRVTDLFEGTGLELPRDAAGNEVYDPCPDGKRIAFIHDPAPIQVPGNRQVLAEIEIASRRVKVLADDPAWEFGAPRYRPDGRALAVTAAHTGKRHTATAQLALVEAKGWRLLGDTQWDHHVDAPLRWAGDGSALFFTAQSRGRCHLWRHQVVDGSFTIEAEGGWVQGFDVAGDVIVTASDSALHPVRLHARRPGAAPLRLERFNHALLAQRRLGEVREVTVTGAQGDSIQMWLTFPPGFKAKKKHPLMQVIHGGPFAAAGDTFGYRWNPHVLASRGHVVAQVNYHGSSGFGFAFRDSIMGRQGELELQDIEAASDWLLAQPWADPQRLSATGGSYGGFLVAWMNGHVPAGRYRSYVCHAGVFDRVATFSADSYIERPRDLGARFWEDMPRVLAQSPHSAAAQMNTPTLVIHGALDYRVPDCNGLAYYNTLKARGVGARLLWFPDENHWVLKPRNSRFWYREFLDWVVSHDATAKRTRPQRSKA</sequence>
<comment type="function">
    <text evidence="6">This enzyme catalyzes the hydrolysis of the N-terminal peptide bond of an N-acetylated peptide to generate an N-acetylated amino acid and a peptide with a free N-terminus. It preferentially cleaves off Ac-Ala, Ac-Met and Ac-Ser. Also, involved in the degradation of oxidized and glycated proteins.</text>
</comment>
<dbReference type="GO" id="GO:0004177">
    <property type="term" value="F:aminopeptidase activity"/>
    <property type="evidence" value="ECO:0007669"/>
    <property type="project" value="UniProtKB-KW"/>
</dbReference>
<dbReference type="GO" id="GO:0004252">
    <property type="term" value="F:serine-type endopeptidase activity"/>
    <property type="evidence" value="ECO:0007669"/>
    <property type="project" value="InterPro"/>
</dbReference>
<dbReference type="PANTHER" id="PTHR42776">
    <property type="entry name" value="SERINE PEPTIDASE S9 FAMILY MEMBER"/>
    <property type="match status" value="1"/>
</dbReference>
<feature type="domain" description="Peptidase S9 prolyl oligopeptidase catalytic" evidence="7">
    <location>
        <begin position="461"/>
        <end position="664"/>
    </location>
</feature>
<evidence type="ECO:0000313" key="9">
    <source>
        <dbReference type="Proteomes" id="UP000295361"/>
    </source>
</evidence>
<name>A0A4R6QPP5_9BURK</name>